<keyword evidence="6" id="KW-0408">Iron</keyword>
<dbReference type="InterPro" id="IPR039426">
    <property type="entry name" value="TonB-dep_rcpt-like"/>
</dbReference>
<protein>
    <submittedName>
        <fullName evidence="16">TonB-dependent receptor</fullName>
    </submittedName>
</protein>
<dbReference type="Gene3D" id="2.40.170.20">
    <property type="entry name" value="TonB-dependent receptor, beta-barrel domain"/>
    <property type="match status" value="1"/>
</dbReference>
<comment type="subcellular location">
    <subcellularLocation>
        <location evidence="1 11">Cell outer membrane</location>
        <topology evidence="1 11">Multi-pass membrane protein</topology>
    </subcellularLocation>
</comment>
<dbReference type="Proteomes" id="UP001319180">
    <property type="component" value="Unassembled WGS sequence"/>
</dbReference>
<evidence type="ECO:0000313" key="16">
    <source>
        <dbReference type="EMBL" id="MBT1686215.1"/>
    </source>
</evidence>
<dbReference type="InterPro" id="IPR036942">
    <property type="entry name" value="Beta-barrel_TonB_sf"/>
</dbReference>
<name>A0AAP2D8A3_9BACT</name>
<dbReference type="AlphaFoldDB" id="A0AAP2D8A3"/>
<dbReference type="InterPro" id="IPR008969">
    <property type="entry name" value="CarboxyPept-like_regulatory"/>
</dbReference>
<evidence type="ECO:0000256" key="5">
    <source>
        <dbReference type="ARBA" id="ARBA00022692"/>
    </source>
</evidence>
<evidence type="ECO:0000256" key="7">
    <source>
        <dbReference type="ARBA" id="ARBA00023065"/>
    </source>
</evidence>
<dbReference type="PROSITE" id="PS52016">
    <property type="entry name" value="TONB_DEPENDENT_REC_3"/>
    <property type="match status" value="1"/>
</dbReference>
<sequence>MTKHGILGVLCLLFLLSGWDARAQTSVAGRVLGKQEEPIEGAYVRILNTNLTTVTNAQGEFTLSLAPGSYIAFVTAVGYAAREEKFTVYPANQEALVIDLQETTVTLEDVVVTAQKQEDDLQRVPFSITALPAKRLEEFRVWNTRDLTAIVPNLYSSNPGDNRNVTSLRGITTTSYDPAVATYIDGVNQFSLDTYLAPLFDVERIEVLRGPQGTLYGRNAMGGVINIVTRQPSNDFRGYAEASAGNYGQQRYSLAVRTPLVKDRLFLGVAGMYDRMDGFYTNAFDGSDFDKRHSLTGNYYLTYLASPAWSFTLNVKHHAHRNNGAFMLAGSRDEAFEHPFEVHQNTRTELVDNIFNSALNIRHHGQAVNFQSVSTYQSNHRYYRTPIDADFSPADLYAIVNNYGHDWNRVQVYTQEFKFSSPTVSSSPLKWTAGTYLYYQDNPTRQGTRLGQDIGLMDLPAEYIHTTTINTSTGKNKGVAVYGQATYSITPSIDVTAGIRYDYEHRELTLRGEFQPMPDDPATLVVTQNDTTGTTSYSAVSPKAGITYHINDRSSLYGVYSRGFRTGGLTSDPALYEYAPEYSNNLEIGSKNVFWKNRLRVNMAAFYTKVNDIQVPTLVLPEGITVTRNAGELTSFGFEVEASVAPVRGLLIEVASGVTNATYDRLTVPTANNGGDPAATRDYRKNKQIYTPGSTGMIAIQYSYPLTRWQDLSLVVRGEALSVGEQYFDLANNIRQADYILYNTRAGVTARTFEVMFWGRNLSDETYISYAYDFGATRLGDPRNWGVTLRKSF</sequence>
<dbReference type="EMBL" id="JAHESC010000007">
    <property type="protein sequence ID" value="MBT1686215.1"/>
    <property type="molecule type" value="Genomic_DNA"/>
</dbReference>
<keyword evidence="8 12" id="KW-0798">TonB box</keyword>
<dbReference type="RefSeq" id="WP_254089457.1">
    <property type="nucleotide sequence ID" value="NZ_JAHESC010000007.1"/>
</dbReference>
<dbReference type="PANTHER" id="PTHR32552:SF81">
    <property type="entry name" value="TONB-DEPENDENT OUTER MEMBRANE RECEPTOR"/>
    <property type="match status" value="1"/>
</dbReference>
<dbReference type="Pfam" id="PF07715">
    <property type="entry name" value="Plug"/>
    <property type="match status" value="1"/>
</dbReference>
<evidence type="ECO:0000313" key="17">
    <source>
        <dbReference type="Proteomes" id="UP001319180"/>
    </source>
</evidence>
<feature type="chain" id="PRO_5043036852" evidence="13">
    <location>
        <begin position="24"/>
        <end position="793"/>
    </location>
</feature>
<keyword evidence="2 11" id="KW-0813">Transport</keyword>
<proteinExistence type="inferred from homology"/>
<organism evidence="16 17">
    <name type="scientific">Dawidia soli</name>
    <dbReference type="NCBI Taxonomy" id="2782352"/>
    <lineage>
        <taxon>Bacteria</taxon>
        <taxon>Pseudomonadati</taxon>
        <taxon>Bacteroidota</taxon>
        <taxon>Cytophagia</taxon>
        <taxon>Cytophagales</taxon>
        <taxon>Chryseotaleaceae</taxon>
        <taxon>Dawidia</taxon>
    </lineage>
</organism>
<evidence type="ECO:0000256" key="9">
    <source>
        <dbReference type="ARBA" id="ARBA00023136"/>
    </source>
</evidence>
<feature type="signal peptide" evidence="13">
    <location>
        <begin position="1"/>
        <end position="23"/>
    </location>
</feature>
<evidence type="ECO:0000256" key="11">
    <source>
        <dbReference type="PROSITE-ProRule" id="PRU01360"/>
    </source>
</evidence>
<feature type="domain" description="TonB-dependent receptor plug" evidence="15">
    <location>
        <begin position="121"/>
        <end position="224"/>
    </location>
</feature>
<evidence type="ECO:0000256" key="4">
    <source>
        <dbReference type="ARBA" id="ARBA00022496"/>
    </source>
</evidence>
<gene>
    <name evidence="16" type="ORF">KK078_06590</name>
</gene>
<evidence type="ECO:0000256" key="1">
    <source>
        <dbReference type="ARBA" id="ARBA00004571"/>
    </source>
</evidence>
<keyword evidence="13" id="KW-0732">Signal</keyword>
<feature type="domain" description="TonB-dependent receptor-like beta-barrel" evidence="14">
    <location>
        <begin position="352"/>
        <end position="762"/>
    </location>
</feature>
<evidence type="ECO:0000259" key="14">
    <source>
        <dbReference type="Pfam" id="PF00593"/>
    </source>
</evidence>
<keyword evidence="5 11" id="KW-0812">Transmembrane</keyword>
<keyword evidence="17" id="KW-1185">Reference proteome</keyword>
<keyword evidence="3 11" id="KW-1134">Transmembrane beta strand</keyword>
<evidence type="ECO:0000259" key="15">
    <source>
        <dbReference type="Pfam" id="PF07715"/>
    </source>
</evidence>
<dbReference type="SUPFAM" id="SSF56935">
    <property type="entry name" value="Porins"/>
    <property type="match status" value="1"/>
</dbReference>
<dbReference type="Pfam" id="PF13715">
    <property type="entry name" value="CarbopepD_reg_2"/>
    <property type="match status" value="1"/>
</dbReference>
<reference evidence="16 17" key="1">
    <citation type="submission" date="2021-05" db="EMBL/GenBank/DDBJ databases">
        <title>A Polyphasic approach of four new species of the genus Ohtaekwangia: Ohtaekwangia histidinii sp. nov., Ohtaekwangia cretensis sp. nov., Ohtaekwangia indiensis sp. nov., Ohtaekwangia reichenbachii sp. nov. from diverse environment.</title>
        <authorList>
            <person name="Octaviana S."/>
        </authorList>
    </citation>
    <scope>NUCLEOTIDE SEQUENCE [LARGE SCALE GENOMIC DNA]</scope>
    <source>
        <strain evidence="16 17">PWU37</strain>
    </source>
</reference>
<keyword evidence="4" id="KW-0410">Iron transport</keyword>
<accession>A0AAP2D8A3</accession>
<evidence type="ECO:0000256" key="2">
    <source>
        <dbReference type="ARBA" id="ARBA00022448"/>
    </source>
</evidence>
<dbReference type="Gene3D" id="2.60.40.1120">
    <property type="entry name" value="Carboxypeptidase-like, regulatory domain"/>
    <property type="match status" value="1"/>
</dbReference>
<evidence type="ECO:0000256" key="3">
    <source>
        <dbReference type="ARBA" id="ARBA00022452"/>
    </source>
</evidence>
<evidence type="ECO:0000256" key="13">
    <source>
        <dbReference type="SAM" id="SignalP"/>
    </source>
</evidence>
<dbReference type="GO" id="GO:0009279">
    <property type="term" value="C:cell outer membrane"/>
    <property type="evidence" value="ECO:0007669"/>
    <property type="project" value="UniProtKB-SubCell"/>
</dbReference>
<evidence type="ECO:0000256" key="6">
    <source>
        <dbReference type="ARBA" id="ARBA00023004"/>
    </source>
</evidence>
<dbReference type="Pfam" id="PF00593">
    <property type="entry name" value="TonB_dep_Rec_b-barrel"/>
    <property type="match status" value="1"/>
</dbReference>
<dbReference type="InterPro" id="IPR012910">
    <property type="entry name" value="Plug_dom"/>
</dbReference>
<dbReference type="PANTHER" id="PTHR32552">
    <property type="entry name" value="FERRICHROME IRON RECEPTOR-RELATED"/>
    <property type="match status" value="1"/>
</dbReference>
<keyword evidence="7" id="KW-0406">Ion transport</keyword>
<dbReference type="GO" id="GO:0006826">
    <property type="term" value="P:iron ion transport"/>
    <property type="evidence" value="ECO:0007669"/>
    <property type="project" value="UniProtKB-KW"/>
</dbReference>
<evidence type="ECO:0000256" key="8">
    <source>
        <dbReference type="ARBA" id="ARBA00023077"/>
    </source>
</evidence>
<dbReference type="InterPro" id="IPR000531">
    <property type="entry name" value="Beta-barrel_TonB"/>
</dbReference>
<comment type="similarity">
    <text evidence="11 12">Belongs to the TonB-dependent receptor family.</text>
</comment>
<keyword evidence="9 11" id="KW-0472">Membrane</keyword>
<comment type="caution">
    <text evidence="16">The sequence shown here is derived from an EMBL/GenBank/DDBJ whole genome shotgun (WGS) entry which is preliminary data.</text>
</comment>
<evidence type="ECO:0000256" key="12">
    <source>
        <dbReference type="RuleBase" id="RU003357"/>
    </source>
</evidence>
<keyword evidence="10 11" id="KW-0998">Cell outer membrane</keyword>
<dbReference type="SUPFAM" id="SSF49464">
    <property type="entry name" value="Carboxypeptidase regulatory domain-like"/>
    <property type="match status" value="1"/>
</dbReference>
<evidence type="ECO:0000256" key="10">
    <source>
        <dbReference type="ARBA" id="ARBA00023237"/>
    </source>
</evidence>
<keyword evidence="16" id="KW-0675">Receptor</keyword>